<dbReference type="InterPro" id="IPR011008">
    <property type="entry name" value="Dimeric_a/b-barrel"/>
</dbReference>
<protein>
    <recommendedName>
        <fullName evidence="2">YCII-related domain-containing protein</fullName>
    </recommendedName>
</protein>
<name>A0A4R1HVE2_PSEEN</name>
<evidence type="ECO:0000256" key="1">
    <source>
        <dbReference type="ARBA" id="ARBA00007689"/>
    </source>
</evidence>
<dbReference type="Gene3D" id="3.30.70.1060">
    <property type="entry name" value="Dimeric alpha+beta barrel"/>
    <property type="match status" value="1"/>
</dbReference>
<dbReference type="AlphaFoldDB" id="A0A4R1HVE2"/>
<accession>A0A4R1HVE2</accession>
<dbReference type="RefSeq" id="WP_132424368.1">
    <property type="nucleotide sequence ID" value="NZ_SMFZ01000001.1"/>
</dbReference>
<organism evidence="3 4">
    <name type="scientific">Pseudonocardia endophytica</name>
    <dbReference type="NCBI Taxonomy" id="401976"/>
    <lineage>
        <taxon>Bacteria</taxon>
        <taxon>Bacillati</taxon>
        <taxon>Actinomycetota</taxon>
        <taxon>Actinomycetes</taxon>
        <taxon>Pseudonocardiales</taxon>
        <taxon>Pseudonocardiaceae</taxon>
        <taxon>Pseudonocardia</taxon>
    </lineage>
</organism>
<reference evidence="3 4" key="1">
    <citation type="submission" date="2019-03" db="EMBL/GenBank/DDBJ databases">
        <title>Sequencing the genomes of 1000 actinobacteria strains.</title>
        <authorList>
            <person name="Klenk H.-P."/>
        </authorList>
    </citation>
    <scope>NUCLEOTIDE SEQUENCE [LARGE SCALE GENOMIC DNA]</scope>
    <source>
        <strain evidence="3 4">DSM 44969</strain>
    </source>
</reference>
<evidence type="ECO:0000259" key="2">
    <source>
        <dbReference type="Pfam" id="PF03795"/>
    </source>
</evidence>
<evidence type="ECO:0000313" key="4">
    <source>
        <dbReference type="Proteomes" id="UP000295560"/>
    </source>
</evidence>
<evidence type="ECO:0000313" key="3">
    <source>
        <dbReference type="EMBL" id="TCK26717.1"/>
    </source>
</evidence>
<dbReference type="SUPFAM" id="SSF54909">
    <property type="entry name" value="Dimeric alpha+beta barrel"/>
    <property type="match status" value="1"/>
</dbReference>
<dbReference type="InterPro" id="IPR005545">
    <property type="entry name" value="YCII"/>
</dbReference>
<comment type="similarity">
    <text evidence="1">Belongs to the YciI family.</text>
</comment>
<proteinExistence type="inferred from homology"/>
<comment type="caution">
    <text evidence="3">The sequence shown here is derived from an EMBL/GenBank/DDBJ whole genome shotgun (WGS) entry which is preliminary data.</text>
</comment>
<dbReference type="EMBL" id="SMFZ01000001">
    <property type="protein sequence ID" value="TCK26717.1"/>
    <property type="molecule type" value="Genomic_DNA"/>
</dbReference>
<feature type="domain" description="YCII-related" evidence="2">
    <location>
        <begin position="4"/>
        <end position="84"/>
    </location>
</feature>
<sequence length="98" mass="10880">MSVFAVVYSYTDEHERREEIRPSHRAFLERLGEVNLCSGPFGPDEDAGALLLLRATSKEKALALTEDDPFRTHGLVSNVHVRQWLPSLGELSATLATS</sequence>
<keyword evidence="4" id="KW-1185">Reference proteome</keyword>
<dbReference type="Proteomes" id="UP000295560">
    <property type="component" value="Unassembled WGS sequence"/>
</dbReference>
<gene>
    <name evidence="3" type="ORF">EV378_2560</name>
</gene>
<dbReference type="OrthoDB" id="8968203at2"/>
<dbReference type="Pfam" id="PF03795">
    <property type="entry name" value="YCII"/>
    <property type="match status" value="1"/>
</dbReference>